<accession>A0A2Z5UV02</accession>
<dbReference type="Gene3D" id="2.40.128.260">
    <property type="entry name" value="Type IV secretion system, VirB10/TraB/TrbI"/>
    <property type="match status" value="1"/>
</dbReference>
<dbReference type="KEGG" id="rvi:RVIR1_02490"/>
<dbReference type="RefSeq" id="WP_126322298.1">
    <property type="nucleotide sequence ID" value="NZ_AP018005.1"/>
</dbReference>
<dbReference type="InterPro" id="IPR042217">
    <property type="entry name" value="T4SS_VirB10/TrbI"/>
</dbReference>
<evidence type="ECO:0000256" key="1">
    <source>
        <dbReference type="ARBA" id="ARBA00004167"/>
    </source>
</evidence>
<keyword evidence="4 6" id="KW-1133">Transmembrane helix</keyword>
<evidence type="ECO:0000256" key="2">
    <source>
        <dbReference type="ARBA" id="ARBA00010265"/>
    </source>
</evidence>
<proteinExistence type="inferred from homology"/>
<reference evidence="7 9" key="1">
    <citation type="submission" date="2017-03" db="EMBL/GenBank/DDBJ databases">
        <title>The genome sequence of Candidatus Rickettsiella viridis.</title>
        <authorList>
            <person name="Nikoh N."/>
            <person name="Tsuchida T."/>
            <person name="Yamaguchi K."/>
            <person name="Maeda T."/>
            <person name="Shigenobu S."/>
            <person name="Fukatsu T."/>
        </authorList>
    </citation>
    <scope>NUCLEOTIDE SEQUENCE [LARGE SCALE GENOMIC DNA]</scope>
    <source>
        <strain evidence="7 9">Ap-RA04</strain>
    </source>
</reference>
<comment type="similarity">
    <text evidence="2">Belongs to the TrbI/VirB10 family.</text>
</comment>
<organism evidence="7 9">
    <name type="scientific">Candidatus Rickettsiella viridis</name>
    <dbReference type="NCBI Taxonomy" id="676208"/>
    <lineage>
        <taxon>Bacteria</taxon>
        <taxon>Pseudomonadati</taxon>
        <taxon>Pseudomonadota</taxon>
        <taxon>Gammaproteobacteria</taxon>
        <taxon>Legionellales</taxon>
        <taxon>Coxiellaceae</taxon>
        <taxon>Rickettsiella</taxon>
    </lineage>
</organism>
<evidence type="ECO:0000256" key="4">
    <source>
        <dbReference type="ARBA" id="ARBA00022989"/>
    </source>
</evidence>
<keyword evidence="9" id="KW-1185">Reference proteome</keyword>
<dbReference type="CDD" id="cd16429">
    <property type="entry name" value="VirB10"/>
    <property type="match status" value="1"/>
</dbReference>
<evidence type="ECO:0000256" key="5">
    <source>
        <dbReference type="ARBA" id="ARBA00023136"/>
    </source>
</evidence>
<evidence type="ECO:0000313" key="7">
    <source>
        <dbReference type="EMBL" id="BBB14780.1"/>
    </source>
</evidence>
<evidence type="ECO:0000256" key="6">
    <source>
        <dbReference type="SAM" id="Phobius"/>
    </source>
</evidence>
<keyword evidence="3 6" id="KW-0812">Transmembrane</keyword>
<dbReference type="Pfam" id="PF03743">
    <property type="entry name" value="TrbI"/>
    <property type="match status" value="1"/>
</dbReference>
<dbReference type="KEGG" id="rvi:RVIR1_10390"/>
<evidence type="ECO:0000313" key="9">
    <source>
        <dbReference type="Proteomes" id="UP000282483"/>
    </source>
</evidence>
<protein>
    <submittedName>
        <fullName evidence="7">Type IV secretion system protein VirB10</fullName>
    </submittedName>
</protein>
<keyword evidence="5 6" id="KW-0472">Membrane</keyword>
<comment type="subcellular location">
    <subcellularLocation>
        <location evidence="1">Membrane</location>
        <topology evidence="1">Single-pass membrane protein</topology>
    </subcellularLocation>
</comment>
<dbReference type="AlphaFoldDB" id="A0A2Z5UV02"/>
<sequence length="361" mass="39421">MKKKEKNNETTPSSTEGLPEIAEARYKRPFLLVILGGLLVLLATQFYFHARKISNKTEFSVEEAYTLPKTEPEQVKVSPILEKPAEKNLSEQQIAVLQAKQKELQQRLSSPMMLFNTENNHQANALVEKSSEKNVMTDANTQFLQQAGKVSDKTVQAKRIGPLNQLIAQGQLLHATLETAINSDLPGSLRAIVDQPVYAEDGSQVLIPPGSRLIGQYKSGMLQGQSRVFVVWTRLITPEGINLNLASPGVDALGMGGMSADRIDRHFWQQFGTAALLSILGAGTSNVGVAGGNASYNASQAYRLAVANSLNQTAQQTLQRGMIPPTLWINQGSPLQVFVAHDLDFSAVQQETNPTPKTTIF</sequence>
<dbReference type="GO" id="GO:0016020">
    <property type="term" value="C:membrane"/>
    <property type="evidence" value="ECO:0007669"/>
    <property type="project" value="UniProtKB-SubCell"/>
</dbReference>
<name>A0A2Z5UV02_9COXI</name>
<dbReference type="EMBL" id="AP018005">
    <property type="protein sequence ID" value="BBB15510.1"/>
    <property type="molecule type" value="Genomic_DNA"/>
</dbReference>
<gene>
    <name evidence="7" type="primary">virB10</name>
    <name evidence="7" type="ORF">RVIR1_02490</name>
    <name evidence="8" type="ORF">RVIR1_10390</name>
</gene>
<dbReference type="EMBL" id="AP018005">
    <property type="protein sequence ID" value="BBB14780.1"/>
    <property type="molecule type" value="Genomic_DNA"/>
</dbReference>
<dbReference type="OrthoDB" id="9766860at2"/>
<feature type="transmembrane region" description="Helical" evidence="6">
    <location>
        <begin position="30"/>
        <end position="48"/>
    </location>
</feature>
<dbReference type="InterPro" id="IPR005498">
    <property type="entry name" value="T4SS_VirB10/TraB/TrbI"/>
</dbReference>
<evidence type="ECO:0000313" key="8">
    <source>
        <dbReference type="EMBL" id="BBB15510.1"/>
    </source>
</evidence>
<evidence type="ECO:0000256" key="3">
    <source>
        <dbReference type="ARBA" id="ARBA00022692"/>
    </source>
</evidence>
<dbReference type="Proteomes" id="UP000282483">
    <property type="component" value="Chromosome"/>
</dbReference>